<comment type="subunit">
    <text evidence="13">Component of the ATP synthase complex composed at least of ATP5F1A/subunit alpha, ATP5F1B/subunit beta, ATP5MC1/subunit c (homooctomer), MT-ATP6/subunit a, MT-ATP8/subunit 8, ATP5ME/subunit e, ATP5MF/subunit f, ATP5MG/subunit g, ATP5MK/subunit k, ATP5MJ/subunit j, ATP5F1C/subunit gamma, ATP5F1D/subunit delta, ATP5F1E/subunit epsilon, ATP5PF/subunit F6, ATP5PB/subunit b, ATP5PD/subunit d, ATP5PO/subunit OSCP. ATP synthase complex consists of a soluble F(1) head domain (subunits alpha(3) and beta(3)) - the catalytic core - and a membrane F(0) domain - the membrane proton channel (subunits c, a, 8, e, f, g, k and j). These two domains are linked by a central stalk (subunits gamma, delta, and epsilon) rotating inside the F1 region and a stationary peripheral stalk (subunits F6, b, d, and OSCP).</text>
</comment>
<dbReference type="PANTHER" id="PTHR39937:SF1">
    <property type="entry name" value="ATP SYNTHASE PROTEIN 8"/>
    <property type="match status" value="1"/>
</dbReference>
<reference evidence="16" key="1">
    <citation type="submission" date="2013-05" db="EMBL/GenBank/DDBJ databases">
        <title>Speciation in a round planet: phylogeography of the goatfish Mulloidichthys.</title>
        <authorList>
            <person name="Lessios H.A."/>
            <person name="Robertson D.R."/>
        </authorList>
    </citation>
    <scope>NUCLEOTIDE SEQUENCE</scope>
</reference>
<keyword evidence="8 14" id="KW-0406">Ion transport</keyword>
<evidence type="ECO:0000256" key="5">
    <source>
        <dbReference type="ARBA" id="ARBA00022692"/>
    </source>
</evidence>
<evidence type="ECO:0000256" key="3">
    <source>
        <dbReference type="ARBA" id="ARBA00022448"/>
    </source>
</evidence>
<keyword evidence="9 14" id="KW-0496">Mitochondrion</keyword>
<feature type="signal peptide" evidence="15">
    <location>
        <begin position="1"/>
        <end position="30"/>
    </location>
</feature>
<keyword evidence="7" id="KW-1133">Transmembrane helix</keyword>
<evidence type="ECO:0000256" key="7">
    <source>
        <dbReference type="ARBA" id="ARBA00022989"/>
    </source>
</evidence>
<dbReference type="InterPro" id="IPR001421">
    <property type="entry name" value="ATP8_metazoa"/>
</dbReference>
<dbReference type="AlphaFoldDB" id="A0A023HZS9"/>
<gene>
    <name evidence="16" type="primary">ATP8</name>
</gene>
<dbReference type="Pfam" id="PF00895">
    <property type="entry name" value="ATP-synt_8"/>
    <property type="match status" value="1"/>
</dbReference>
<keyword evidence="10" id="KW-0472">Membrane</keyword>
<comment type="subcellular location">
    <subcellularLocation>
        <location evidence="1 14">Mitochondrion membrane</location>
        <topology evidence="1 14">Single-pass membrane protein</topology>
    </subcellularLocation>
</comment>
<proteinExistence type="inferred from homology"/>
<evidence type="ECO:0000256" key="4">
    <source>
        <dbReference type="ARBA" id="ARBA00022547"/>
    </source>
</evidence>
<organism evidence="16">
    <name type="scientific">Melichthys niger</name>
    <name type="common">Black triggerfish</name>
    <name type="synonym">Balistes niger</name>
    <dbReference type="NCBI Taxonomy" id="94928"/>
    <lineage>
        <taxon>Eukaryota</taxon>
        <taxon>Metazoa</taxon>
        <taxon>Chordata</taxon>
        <taxon>Craniata</taxon>
        <taxon>Vertebrata</taxon>
        <taxon>Euteleostomi</taxon>
        <taxon>Actinopterygii</taxon>
        <taxon>Neopterygii</taxon>
        <taxon>Teleostei</taxon>
        <taxon>Neoteleostei</taxon>
        <taxon>Acanthomorphata</taxon>
        <taxon>Eupercaria</taxon>
        <taxon>Tetraodontiformes</taxon>
        <taxon>Balistidae</taxon>
        <taxon>Melichthys</taxon>
    </lineage>
</organism>
<evidence type="ECO:0000256" key="15">
    <source>
        <dbReference type="SAM" id="SignalP"/>
    </source>
</evidence>
<keyword evidence="3 14" id="KW-0813">Transport</keyword>
<dbReference type="GO" id="GO:0015986">
    <property type="term" value="P:proton motive force-driven ATP synthesis"/>
    <property type="evidence" value="ECO:0007669"/>
    <property type="project" value="InterPro"/>
</dbReference>
<evidence type="ECO:0000256" key="2">
    <source>
        <dbReference type="ARBA" id="ARBA00008892"/>
    </source>
</evidence>
<comment type="function">
    <text evidence="12">Subunit 8, of the mitochondrial membrane ATP synthase complex (F(1)F(0) ATP synthase or Complex V) that produces ATP from ADP in the presence of a proton gradient across the membrane which is generated by electron transport complexes of the respiratory chain. ATP synthase complex consist of a soluble F(1) head domain - the catalytic core - and a membrane F(1) domain - the membrane proton channel. These two domains are linked by a central stalk rotating inside the F(1) region and a stationary peripheral stalk. During catalysis, ATP synthesis in the catalytic domain of F(1) is coupled via a rotary mechanism of the central stalk subunits to proton translocation. In vivo, can only synthesize ATP although its ATP hydrolase activity can be activated artificially in vitro. Part of the complex F(0) domain.</text>
</comment>
<protein>
    <recommendedName>
        <fullName evidence="14">ATP synthase complex subunit 8</fullName>
    </recommendedName>
</protein>
<evidence type="ECO:0000256" key="12">
    <source>
        <dbReference type="ARBA" id="ARBA00053067"/>
    </source>
</evidence>
<geneLocation type="mitochondrion" evidence="16"/>
<name>A0A023HZS9_MELNE</name>
<sequence length="55" mass="6363">MPQLNPEPWMAILVFSWMVLVVMMPPKVLAHIYPNEPASLSAKASRTQSWTWPWP</sequence>
<accession>A0A023HZS9</accession>
<evidence type="ECO:0000256" key="14">
    <source>
        <dbReference type="RuleBase" id="RU003661"/>
    </source>
</evidence>
<evidence type="ECO:0000256" key="13">
    <source>
        <dbReference type="ARBA" id="ARBA00064647"/>
    </source>
</evidence>
<dbReference type="GO" id="GO:0015078">
    <property type="term" value="F:proton transmembrane transporter activity"/>
    <property type="evidence" value="ECO:0007669"/>
    <property type="project" value="InterPro"/>
</dbReference>
<keyword evidence="6 14" id="KW-0375">Hydrogen ion transport</keyword>
<dbReference type="InterPro" id="IPR050635">
    <property type="entry name" value="ATPase_protein_8"/>
</dbReference>
<feature type="chain" id="PRO_5001519761" description="ATP synthase complex subunit 8" evidence="15">
    <location>
        <begin position="31"/>
        <end position="55"/>
    </location>
</feature>
<comment type="similarity">
    <text evidence="2 14">Belongs to the ATPase protein 8 family.</text>
</comment>
<dbReference type="GO" id="GO:0045259">
    <property type="term" value="C:proton-transporting ATP synthase complex"/>
    <property type="evidence" value="ECO:0007669"/>
    <property type="project" value="UniProtKB-KW"/>
</dbReference>
<evidence type="ECO:0000256" key="6">
    <source>
        <dbReference type="ARBA" id="ARBA00022781"/>
    </source>
</evidence>
<keyword evidence="11" id="KW-0066">ATP synthesis</keyword>
<keyword evidence="5 14" id="KW-0812">Transmembrane</keyword>
<evidence type="ECO:0000256" key="9">
    <source>
        <dbReference type="ARBA" id="ARBA00023128"/>
    </source>
</evidence>
<evidence type="ECO:0000313" key="16">
    <source>
        <dbReference type="EMBL" id="AGR91638.1"/>
    </source>
</evidence>
<evidence type="ECO:0000256" key="8">
    <source>
        <dbReference type="ARBA" id="ARBA00023065"/>
    </source>
</evidence>
<dbReference type="PANTHER" id="PTHR39937">
    <property type="entry name" value="ATP SYNTHASE PROTEIN 8"/>
    <property type="match status" value="1"/>
</dbReference>
<keyword evidence="15" id="KW-0732">Signal</keyword>
<dbReference type="EMBL" id="KF021322">
    <property type="protein sequence ID" value="AGR91638.1"/>
    <property type="molecule type" value="Genomic_DNA"/>
</dbReference>
<evidence type="ECO:0000256" key="10">
    <source>
        <dbReference type="ARBA" id="ARBA00023136"/>
    </source>
</evidence>
<evidence type="ECO:0000256" key="1">
    <source>
        <dbReference type="ARBA" id="ARBA00004304"/>
    </source>
</evidence>
<keyword evidence="4 14" id="KW-0138">CF(0)</keyword>
<evidence type="ECO:0000256" key="11">
    <source>
        <dbReference type="ARBA" id="ARBA00023310"/>
    </source>
</evidence>
<dbReference type="GO" id="GO:0031966">
    <property type="term" value="C:mitochondrial membrane"/>
    <property type="evidence" value="ECO:0007669"/>
    <property type="project" value="UniProtKB-SubCell"/>
</dbReference>